<dbReference type="AlphaFoldDB" id="A0AA88KY42"/>
<comment type="caution">
    <text evidence="2">The sequence shown here is derived from an EMBL/GenBank/DDBJ whole genome shotgun (WGS) entry which is preliminary data.</text>
</comment>
<dbReference type="Pfam" id="PF06211">
    <property type="entry name" value="BAMBI"/>
    <property type="match status" value="1"/>
</dbReference>
<name>A0AA88KY42_ARTSF</name>
<keyword evidence="3" id="KW-1185">Reference proteome</keyword>
<evidence type="ECO:0000259" key="1">
    <source>
        <dbReference type="Pfam" id="PF06211"/>
    </source>
</evidence>
<dbReference type="EMBL" id="JAVRJZ010000020">
    <property type="protein sequence ID" value="KAK2706361.1"/>
    <property type="molecule type" value="Genomic_DNA"/>
</dbReference>
<protein>
    <recommendedName>
        <fullName evidence="1">BMP and activin membrane-bound inhibitor N-terminal domain-containing protein</fullName>
    </recommendedName>
</protein>
<dbReference type="CDD" id="cd23576">
    <property type="entry name" value="TFP_LU_ECD_BAMBI"/>
    <property type="match status" value="1"/>
</dbReference>
<gene>
    <name evidence="2" type="ORF">QYM36_016411</name>
</gene>
<dbReference type="Proteomes" id="UP001187531">
    <property type="component" value="Unassembled WGS sequence"/>
</dbReference>
<feature type="domain" description="BMP and activin membrane-bound inhibitor N-terminal" evidence="1">
    <location>
        <begin position="7"/>
        <end position="85"/>
    </location>
</feature>
<dbReference type="Gene3D" id="2.10.60.10">
    <property type="entry name" value="CD59"/>
    <property type="match status" value="1"/>
</dbReference>
<sequence length="111" mass="12415">MPVTDVSEVRCYCNLPSCVSTGYMCKSSIGTCYSEITEYTGISKWRHGCLEFAARPDLDSCHRDSVPEGGNGLIMCCHDDMCNYVDSLNRRQNNDTNSKKYATINSCSFQN</sequence>
<dbReference type="SUPFAM" id="SSF57302">
    <property type="entry name" value="Snake toxin-like"/>
    <property type="match status" value="1"/>
</dbReference>
<dbReference type="InterPro" id="IPR045860">
    <property type="entry name" value="Snake_toxin-like_sf"/>
</dbReference>
<proteinExistence type="predicted"/>
<evidence type="ECO:0000313" key="3">
    <source>
        <dbReference type="Proteomes" id="UP001187531"/>
    </source>
</evidence>
<dbReference type="InterPro" id="IPR045807">
    <property type="entry name" value="BAMBI_N"/>
</dbReference>
<reference evidence="2" key="1">
    <citation type="submission" date="2023-07" db="EMBL/GenBank/DDBJ databases">
        <title>Chromosome-level genome assembly of Artemia franciscana.</title>
        <authorList>
            <person name="Jo E."/>
        </authorList>
    </citation>
    <scope>NUCLEOTIDE SEQUENCE</scope>
    <source>
        <tissue evidence="2">Whole body</tissue>
    </source>
</reference>
<evidence type="ECO:0000313" key="2">
    <source>
        <dbReference type="EMBL" id="KAK2706361.1"/>
    </source>
</evidence>
<accession>A0AA88KY42</accession>
<organism evidence="2 3">
    <name type="scientific">Artemia franciscana</name>
    <name type="common">Brine shrimp</name>
    <name type="synonym">Artemia sanfranciscana</name>
    <dbReference type="NCBI Taxonomy" id="6661"/>
    <lineage>
        <taxon>Eukaryota</taxon>
        <taxon>Metazoa</taxon>
        <taxon>Ecdysozoa</taxon>
        <taxon>Arthropoda</taxon>
        <taxon>Crustacea</taxon>
        <taxon>Branchiopoda</taxon>
        <taxon>Anostraca</taxon>
        <taxon>Artemiidae</taxon>
        <taxon>Artemia</taxon>
    </lineage>
</organism>